<keyword evidence="4" id="KW-1003">Cell membrane</keyword>
<dbReference type="RefSeq" id="WP_048674484.1">
    <property type="nucleotide sequence ID" value="NZ_CBTJ020000071.1"/>
</dbReference>
<keyword evidence="6 10" id="KW-0812">Transmembrane</keyword>
<dbReference type="AlphaFoldDB" id="W6MBS9"/>
<comment type="subcellular location">
    <subcellularLocation>
        <location evidence="2">Cell inner membrane</location>
        <topology evidence="2">Multi-pass membrane protein</topology>
    </subcellularLocation>
</comment>
<sequence length="425" mass="47583">MKVLFGTIITLFVSVWIALFLRQDPGYAMVSIGQWTIETSFAIFIITLFLLFGVFYFLVRFGIRFWRSPALTSAASRRWEQQRARQLFDEGLQKMAAGHAAAAEKVLLKGASGSEMPAQHYLTAARASHQSSEEKWRRDLHLRKAEECQGADPVTVQLTRAEFLLDDQKPEQARPLLESLHTSHPRHPGVLHWLAKTYRQMAAWEPLEQLLAELKKQNVLSNQTFVELQQQTYHGLLESAAAGNSLERLRALWKRAPAALREEDEGFLVDYATALRDCEAIDDAEILLREAINRRWNAKLAVGYGLLGRGNATAQLATAEGWLAKHGEDPYLLLTLGRLAKRCQQNDKARDYLERSIKRLPTPDAYQELGELATSLHELTYASQCFRSGLQLLVGNPPEKQGAMLSATDAAQLQGPVSPPAPAAT</sequence>
<feature type="transmembrane region" description="Helical" evidence="10">
    <location>
        <begin position="40"/>
        <end position="59"/>
    </location>
</feature>
<evidence type="ECO:0000256" key="5">
    <source>
        <dbReference type="ARBA" id="ARBA00022519"/>
    </source>
</evidence>
<evidence type="ECO:0000256" key="3">
    <source>
        <dbReference type="ARBA" id="ARBA00004744"/>
    </source>
</evidence>
<protein>
    <recommendedName>
        <fullName evidence="11">HemY N-terminal domain-containing protein</fullName>
    </recommendedName>
</protein>
<keyword evidence="9" id="KW-0627">Porphyrin biosynthesis</keyword>
<dbReference type="Gene3D" id="1.25.40.10">
    <property type="entry name" value="Tetratricopeptide repeat domain"/>
    <property type="match status" value="2"/>
</dbReference>
<keyword evidence="13" id="KW-1185">Reference proteome</keyword>
<keyword evidence="8 10" id="KW-0472">Membrane</keyword>
<evidence type="ECO:0000256" key="8">
    <source>
        <dbReference type="ARBA" id="ARBA00023136"/>
    </source>
</evidence>
<dbReference type="GO" id="GO:0005886">
    <property type="term" value="C:plasma membrane"/>
    <property type="evidence" value="ECO:0007669"/>
    <property type="project" value="UniProtKB-SubCell"/>
</dbReference>
<dbReference type="EMBL" id="CBTJ020000071">
    <property type="protein sequence ID" value="CDI03635.1"/>
    <property type="molecule type" value="Genomic_DNA"/>
</dbReference>
<dbReference type="InterPro" id="IPR005254">
    <property type="entry name" value="Heme_biosyn_assoc_TPR_pro"/>
</dbReference>
<accession>W6MBS9</accession>
<evidence type="ECO:0000313" key="12">
    <source>
        <dbReference type="EMBL" id="CDI03635.1"/>
    </source>
</evidence>
<dbReference type="STRING" id="1400863.BN873_610032"/>
<evidence type="ECO:0000256" key="2">
    <source>
        <dbReference type="ARBA" id="ARBA00004429"/>
    </source>
</evidence>
<evidence type="ECO:0000256" key="10">
    <source>
        <dbReference type="SAM" id="Phobius"/>
    </source>
</evidence>
<evidence type="ECO:0000313" key="13">
    <source>
        <dbReference type="Proteomes" id="UP000035760"/>
    </source>
</evidence>
<feature type="domain" description="HemY N-terminal" evidence="11">
    <location>
        <begin position="26"/>
        <end position="130"/>
    </location>
</feature>
<keyword evidence="5" id="KW-0997">Cell inner membrane</keyword>
<dbReference type="SUPFAM" id="SSF48452">
    <property type="entry name" value="TPR-like"/>
    <property type="match status" value="1"/>
</dbReference>
<evidence type="ECO:0000259" key="11">
    <source>
        <dbReference type="Pfam" id="PF07219"/>
    </source>
</evidence>
<evidence type="ECO:0000256" key="7">
    <source>
        <dbReference type="ARBA" id="ARBA00022989"/>
    </source>
</evidence>
<dbReference type="Pfam" id="PF07219">
    <property type="entry name" value="HemY_N"/>
    <property type="match status" value="1"/>
</dbReference>
<proteinExistence type="predicted"/>
<reference evidence="12" key="2">
    <citation type="submission" date="2014-03" db="EMBL/GenBank/DDBJ databases">
        <title>Candidatus Competibacter-lineage genomes retrieved from metagenomes reveal functional metabolic diversity.</title>
        <authorList>
            <person name="McIlroy S.J."/>
            <person name="Albertsen M."/>
            <person name="Andresen E.K."/>
            <person name="Saunders A.M."/>
            <person name="Kristiansen R."/>
            <person name="Stokholm-Bjerregaard M."/>
            <person name="Nielsen K.L."/>
            <person name="Nielsen P.H."/>
        </authorList>
    </citation>
    <scope>NUCLEOTIDE SEQUENCE</scope>
    <source>
        <strain evidence="12">Run_A_D11</strain>
    </source>
</reference>
<keyword evidence="7 10" id="KW-1133">Transmembrane helix</keyword>
<dbReference type="Proteomes" id="UP000035760">
    <property type="component" value="Unassembled WGS sequence"/>
</dbReference>
<comment type="caution">
    <text evidence="12">The sequence shown here is derived from an EMBL/GenBank/DDBJ whole genome shotgun (WGS) entry which is preliminary data.</text>
</comment>
<dbReference type="InterPro" id="IPR010817">
    <property type="entry name" value="HemY_N"/>
</dbReference>
<reference evidence="12" key="1">
    <citation type="submission" date="2013-07" db="EMBL/GenBank/DDBJ databases">
        <authorList>
            <person name="McIlroy S."/>
        </authorList>
    </citation>
    <scope>NUCLEOTIDE SEQUENCE [LARGE SCALE GENOMIC DNA]</scope>
    <source>
        <strain evidence="12">Run_A_D11</strain>
    </source>
</reference>
<name>W6MBS9_9GAMM</name>
<evidence type="ECO:0000256" key="1">
    <source>
        <dbReference type="ARBA" id="ARBA00002962"/>
    </source>
</evidence>
<dbReference type="GO" id="GO:0006779">
    <property type="term" value="P:porphyrin-containing compound biosynthetic process"/>
    <property type="evidence" value="ECO:0007669"/>
    <property type="project" value="UniProtKB-KW"/>
</dbReference>
<evidence type="ECO:0000256" key="6">
    <source>
        <dbReference type="ARBA" id="ARBA00022692"/>
    </source>
</evidence>
<dbReference type="InterPro" id="IPR011990">
    <property type="entry name" value="TPR-like_helical_dom_sf"/>
</dbReference>
<dbReference type="NCBIfam" id="TIGR00540">
    <property type="entry name" value="TPR_hemY_coli"/>
    <property type="match status" value="1"/>
</dbReference>
<organism evidence="12 13">
    <name type="scientific">Candidatus Competibacter denitrificans Run_A_D11</name>
    <dbReference type="NCBI Taxonomy" id="1400863"/>
    <lineage>
        <taxon>Bacteria</taxon>
        <taxon>Pseudomonadati</taxon>
        <taxon>Pseudomonadota</taxon>
        <taxon>Gammaproteobacteria</taxon>
        <taxon>Candidatus Competibacteraceae</taxon>
        <taxon>Candidatus Competibacter</taxon>
    </lineage>
</organism>
<comment type="pathway">
    <text evidence="3">Porphyrin-containing compound metabolism; protoheme biosynthesis.</text>
</comment>
<evidence type="ECO:0000256" key="9">
    <source>
        <dbReference type="ARBA" id="ARBA00023244"/>
    </source>
</evidence>
<dbReference type="UniPathway" id="UPA00252"/>
<gene>
    <name evidence="12" type="ORF">BN873_610032</name>
</gene>
<dbReference type="OrthoDB" id="7053339at2"/>
<comment type="function">
    <text evidence="1">Involved in a late step of protoheme IX synthesis.</text>
</comment>
<dbReference type="GO" id="GO:0042168">
    <property type="term" value="P:heme metabolic process"/>
    <property type="evidence" value="ECO:0007669"/>
    <property type="project" value="InterPro"/>
</dbReference>
<evidence type="ECO:0000256" key="4">
    <source>
        <dbReference type="ARBA" id="ARBA00022475"/>
    </source>
</evidence>